<sequence length="105" mass="11267">MPMIVAEELDVDWNNVIVEQAPLNTDIFTRQLAGGSQSIRQGWQSLRTAGATARQMLLTAAASEMDVPVSELSVEKGIIKHAGSDKSVSYGEIAKAAAKLEVPQE</sequence>
<comment type="caution">
    <text evidence="2">The sequence shown here is derived from an EMBL/GenBank/DDBJ whole genome shotgun (WGS) entry which is preliminary data.</text>
</comment>
<dbReference type="InterPro" id="IPR052516">
    <property type="entry name" value="N-heterocyclic_Hydroxylase"/>
</dbReference>
<dbReference type="EMBL" id="JAAVJS010000708">
    <property type="protein sequence ID" value="NJX17497.1"/>
    <property type="molecule type" value="Genomic_DNA"/>
</dbReference>
<feature type="domain" description="Aldehyde oxidase/xanthine dehydrogenase second molybdopterin binding" evidence="1">
    <location>
        <begin position="3"/>
        <end position="99"/>
    </location>
</feature>
<evidence type="ECO:0000259" key="1">
    <source>
        <dbReference type="Pfam" id="PF20256"/>
    </source>
</evidence>
<feature type="non-terminal residue" evidence="2">
    <location>
        <position position="105"/>
    </location>
</feature>
<dbReference type="Gene3D" id="3.30.365.10">
    <property type="entry name" value="Aldehyde oxidase/xanthine dehydrogenase, molybdopterin binding domain"/>
    <property type="match status" value="1"/>
</dbReference>
<evidence type="ECO:0000313" key="3">
    <source>
        <dbReference type="Proteomes" id="UP000760545"/>
    </source>
</evidence>
<keyword evidence="3" id="KW-1185">Reference proteome</keyword>
<dbReference type="PANTHER" id="PTHR47495:SF2">
    <property type="entry name" value="ALDEHYDE DEHYDROGENASE"/>
    <property type="match status" value="1"/>
</dbReference>
<accession>A0ABX1DIX5</accession>
<dbReference type="RefSeq" id="WP_167920472.1">
    <property type="nucleotide sequence ID" value="NZ_JAAVJS010000708.1"/>
</dbReference>
<proteinExistence type="predicted"/>
<dbReference type="Pfam" id="PF20256">
    <property type="entry name" value="MoCoBD_2"/>
    <property type="match status" value="1"/>
</dbReference>
<dbReference type="Proteomes" id="UP000760545">
    <property type="component" value="Unassembled WGS sequence"/>
</dbReference>
<dbReference type="SUPFAM" id="SSF56003">
    <property type="entry name" value="Molybdenum cofactor-binding domain"/>
    <property type="match status" value="1"/>
</dbReference>
<protein>
    <submittedName>
        <fullName evidence="2">Molybdopterin-dependent oxidoreductase</fullName>
    </submittedName>
</protein>
<dbReference type="InterPro" id="IPR037165">
    <property type="entry name" value="AldOxase/xan_DH_Mopterin-bd_sf"/>
</dbReference>
<gene>
    <name evidence="2" type="ORF">HC176_18665</name>
</gene>
<reference evidence="2 3" key="1">
    <citation type="submission" date="2020-03" db="EMBL/GenBank/DDBJ databases">
        <title>Tamlana sp. nov, isolated from XXX.</title>
        <authorList>
            <person name="Cao W.R."/>
        </authorList>
    </citation>
    <scope>NUCLEOTIDE SEQUENCE [LARGE SCALE GENOMIC DNA]</scope>
    <source>
        <strain evidence="2 3">HST1-43</strain>
    </source>
</reference>
<dbReference type="InterPro" id="IPR046867">
    <property type="entry name" value="AldOxase/xan_DH_MoCoBD2"/>
</dbReference>
<dbReference type="PANTHER" id="PTHR47495">
    <property type="entry name" value="ALDEHYDE DEHYDROGENASE"/>
    <property type="match status" value="1"/>
</dbReference>
<name>A0ABX1DIX5_9FLAO</name>
<organism evidence="2 3">
    <name type="scientific">Tamlana crocina</name>
    <dbReference type="NCBI Taxonomy" id="393006"/>
    <lineage>
        <taxon>Bacteria</taxon>
        <taxon>Pseudomonadati</taxon>
        <taxon>Bacteroidota</taxon>
        <taxon>Flavobacteriia</taxon>
        <taxon>Flavobacteriales</taxon>
        <taxon>Flavobacteriaceae</taxon>
        <taxon>Tamlana</taxon>
    </lineage>
</organism>
<feature type="non-terminal residue" evidence="2">
    <location>
        <position position="1"/>
    </location>
</feature>
<evidence type="ECO:0000313" key="2">
    <source>
        <dbReference type="EMBL" id="NJX17497.1"/>
    </source>
</evidence>